<dbReference type="Gene3D" id="3.40.50.11660">
    <property type="entry name" value="Glycosyl transferase family 10, C-terminal domain"/>
    <property type="match status" value="1"/>
</dbReference>
<evidence type="ECO:0000313" key="16">
    <source>
        <dbReference type="Proteomes" id="UP000076420"/>
    </source>
</evidence>
<evidence type="ECO:0000259" key="13">
    <source>
        <dbReference type="Pfam" id="PF00852"/>
    </source>
</evidence>
<evidence type="ECO:0000256" key="11">
    <source>
        <dbReference type="ARBA" id="ARBA00023180"/>
    </source>
</evidence>
<proteinExistence type="inferred from homology"/>
<dbReference type="PANTHER" id="PTHR48438:SF1">
    <property type="entry name" value="ALPHA-(1,3)-FUCOSYLTRANSFERASE C-RELATED"/>
    <property type="match status" value="1"/>
</dbReference>
<dbReference type="VEuPathDB" id="VectorBase:BGLB010321"/>
<evidence type="ECO:0000259" key="14">
    <source>
        <dbReference type="Pfam" id="PF17039"/>
    </source>
</evidence>
<evidence type="ECO:0000256" key="5">
    <source>
        <dbReference type="ARBA" id="ARBA00022679"/>
    </source>
</evidence>
<comment type="similarity">
    <text evidence="3 12">Belongs to the glycosyltransferase 10 family.</text>
</comment>
<evidence type="ECO:0000256" key="2">
    <source>
        <dbReference type="ARBA" id="ARBA00004922"/>
    </source>
</evidence>
<gene>
    <name evidence="15" type="primary">106073565</name>
</gene>
<keyword evidence="8 12" id="KW-1133">Transmembrane helix</keyword>
<evidence type="ECO:0000256" key="1">
    <source>
        <dbReference type="ARBA" id="ARBA00004323"/>
    </source>
</evidence>
<keyword evidence="10 12" id="KW-0472">Membrane</keyword>
<dbReference type="FunFam" id="3.40.50.11660:FF:000004">
    <property type="entry name" value="Glycoprotein 3-alpha-L-fucosyltransferase A"/>
    <property type="match status" value="1"/>
</dbReference>
<accession>A0A2C9JZ00</accession>
<dbReference type="Pfam" id="PF17039">
    <property type="entry name" value="Glyco_tran_10_N"/>
    <property type="match status" value="1"/>
</dbReference>
<dbReference type="STRING" id="6526.A0A2C9JZ00"/>
<dbReference type="InterPro" id="IPR001503">
    <property type="entry name" value="Glyco_trans_10"/>
</dbReference>
<keyword evidence="5 12" id="KW-0808">Transferase</keyword>
<name>A0A2C9JZ00_BIOGL</name>
<dbReference type="EC" id="2.4.1.-" evidence="12"/>
<dbReference type="GO" id="GO:0032580">
    <property type="term" value="C:Golgi cisterna membrane"/>
    <property type="evidence" value="ECO:0007669"/>
    <property type="project" value="UniProtKB-SubCell"/>
</dbReference>
<keyword evidence="11" id="KW-0325">Glycoprotein</keyword>
<dbReference type="KEGG" id="bgt:106073565"/>
<comment type="pathway">
    <text evidence="2">Protein modification; protein glycosylation.</text>
</comment>
<dbReference type="PANTHER" id="PTHR48438">
    <property type="entry name" value="ALPHA-(1,3)-FUCOSYLTRANSFERASE C-RELATED"/>
    <property type="match status" value="1"/>
</dbReference>
<evidence type="ECO:0000256" key="9">
    <source>
        <dbReference type="ARBA" id="ARBA00023034"/>
    </source>
</evidence>
<dbReference type="UniPathway" id="UPA00378"/>
<sequence length="412" mass="48049">MLRILCGCEDPGNMKQGQITRLYLFTAVLCVILILWIYNKWETNSITGIPSSVTCTFPPTVTNTSELSPVLALNVTGFHCIKNDMVTKKAVDTKVMLFYRFPDYYELQGKSGFNLFTNCDKKCELTTDENRFSEADVVVFYSHKNYRYQAPPQKEPGQKWVFFTVESPPYSGNAMYGGSQWGNKFDWTMSYRYDSEFWHGYVRMRPRVTPLSEDVMERQRQNWKQKFANKTKLVAWFVSHCPTDSLREKYVEQLSKHIPVDIYGKCGTLKCEDRKECLQLLDNDYKFYLSFENSLCVDYVTEKLLNVLELNTLVPVVRGGANYDSLFPPNSVINVKDFPSPEKLAQYLKELANNEEEYTKRLQWVWQYEVHGPKLPLCHLCQTIHAPGPVSCVYENVYHWWSQRACYKPNDV</sequence>
<dbReference type="GO" id="GO:0000139">
    <property type="term" value="C:Golgi membrane"/>
    <property type="evidence" value="ECO:0007669"/>
    <property type="project" value="UniProtKB-SubCell"/>
</dbReference>
<dbReference type="VEuPathDB" id="VectorBase:BGLAX_051380"/>
<dbReference type="InterPro" id="IPR038577">
    <property type="entry name" value="GT10-like_C_sf"/>
</dbReference>
<dbReference type="Proteomes" id="UP000076420">
    <property type="component" value="Unassembled WGS sequence"/>
</dbReference>
<evidence type="ECO:0000256" key="3">
    <source>
        <dbReference type="ARBA" id="ARBA00008919"/>
    </source>
</evidence>
<keyword evidence="9 12" id="KW-0333">Golgi apparatus</keyword>
<organism evidence="15 16">
    <name type="scientific">Biomphalaria glabrata</name>
    <name type="common">Bloodfluke planorb</name>
    <name type="synonym">Freshwater snail</name>
    <dbReference type="NCBI Taxonomy" id="6526"/>
    <lineage>
        <taxon>Eukaryota</taxon>
        <taxon>Metazoa</taxon>
        <taxon>Spiralia</taxon>
        <taxon>Lophotrochozoa</taxon>
        <taxon>Mollusca</taxon>
        <taxon>Gastropoda</taxon>
        <taxon>Heterobranchia</taxon>
        <taxon>Euthyneura</taxon>
        <taxon>Panpulmonata</taxon>
        <taxon>Hygrophila</taxon>
        <taxon>Lymnaeoidea</taxon>
        <taxon>Planorbidae</taxon>
        <taxon>Biomphalaria</taxon>
    </lineage>
</organism>
<dbReference type="InterPro" id="IPR055270">
    <property type="entry name" value="Glyco_tran_10_C"/>
</dbReference>
<feature type="domain" description="Fucosyltransferase N-terminal" evidence="14">
    <location>
        <begin position="114"/>
        <end position="201"/>
    </location>
</feature>
<evidence type="ECO:0000256" key="4">
    <source>
        <dbReference type="ARBA" id="ARBA00022676"/>
    </source>
</evidence>
<keyword evidence="4 12" id="KW-0328">Glycosyltransferase</keyword>
<dbReference type="AlphaFoldDB" id="A0A2C9JZ00"/>
<dbReference type="Pfam" id="PF00852">
    <property type="entry name" value="Glyco_transf_10"/>
    <property type="match status" value="1"/>
</dbReference>
<evidence type="ECO:0000256" key="7">
    <source>
        <dbReference type="ARBA" id="ARBA00022968"/>
    </source>
</evidence>
<feature type="transmembrane region" description="Helical" evidence="12">
    <location>
        <begin position="21"/>
        <end position="38"/>
    </location>
</feature>
<evidence type="ECO:0000256" key="12">
    <source>
        <dbReference type="RuleBase" id="RU003832"/>
    </source>
</evidence>
<dbReference type="EnsemblMetazoa" id="BGLB010321-RC">
    <property type="protein sequence ID" value="BGLB010321-PC"/>
    <property type="gene ID" value="BGLB010321"/>
</dbReference>
<reference evidence="15" key="1">
    <citation type="submission" date="2020-05" db="UniProtKB">
        <authorList>
            <consortium name="EnsemblMetazoa"/>
        </authorList>
    </citation>
    <scope>IDENTIFICATION</scope>
    <source>
        <strain evidence="15">BB02</strain>
    </source>
</reference>
<dbReference type="SUPFAM" id="SSF53756">
    <property type="entry name" value="UDP-Glycosyltransferase/glycogen phosphorylase"/>
    <property type="match status" value="1"/>
</dbReference>
<dbReference type="OrthoDB" id="427096at2759"/>
<dbReference type="GO" id="GO:0008417">
    <property type="term" value="F:fucosyltransferase activity"/>
    <property type="evidence" value="ECO:0007669"/>
    <property type="project" value="InterPro"/>
</dbReference>
<evidence type="ECO:0000256" key="8">
    <source>
        <dbReference type="ARBA" id="ARBA00022989"/>
    </source>
</evidence>
<protein>
    <recommendedName>
        <fullName evidence="12">Fucosyltransferase</fullName>
        <ecNumber evidence="12">2.4.1.-</ecNumber>
    </recommendedName>
</protein>
<keyword evidence="7" id="KW-0735">Signal-anchor</keyword>
<comment type="subcellular location">
    <subcellularLocation>
        <location evidence="1">Golgi apparatus membrane</location>
        <topology evidence="1">Single-pass type II membrane protein</topology>
    </subcellularLocation>
    <subcellularLocation>
        <location evidence="12">Golgi apparatus</location>
        <location evidence="12">Golgi stack membrane</location>
        <topology evidence="12">Single-pass type II membrane protein</topology>
    </subcellularLocation>
</comment>
<evidence type="ECO:0000313" key="15">
    <source>
        <dbReference type="EnsemblMetazoa" id="BGLB010321-PC"/>
    </source>
</evidence>
<evidence type="ECO:0000256" key="6">
    <source>
        <dbReference type="ARBA" id="ARBA00022692"/>
    </source>
</evidence>
<keyword evidence="6 12" id="KW-0812">Transmembrane</keyword>
<evidence type="ECO:0000256" key="10">
    <source>
        <dbReference type="ARBA" id="ARBA00023136"/>
    </source>
</evidence>
<feature type="domain" description="Fucosyltransferase C-terminal" evidence="13">
    <location>
        <begin position="228"/>
        <end position="400"/>
    </location>
</feature>
<dbReference type="InterPro" id="IPR031481">
    <property type="entry name" value="Glyco_tran_10_N"/>
</dbReference>